<sequence>MIRVFYITACAGLSSIVSAQQNRGNESSSANPFFTGGDAPIVDLGHAKYRGIRDELTQTSNYLGIPYIKAQRFDHGRLYNDPLDGIQSAMDYAPACPQHSLGSILTPSDPGLGFLTGLIESIPPFQRLLRTSEDCLFINVQRPRDQTLRNLPVLAWIHGGGFEGGSANAIISETTAIPGIFYQGANIVRKSIDMGRPIVFASFNYRLAHFGFSASRELQEAGLLNLGFEDQRLALKWIQKHIAAFGGDPSKVTIMGESAGSWSVAGHLVAGTSDGQGPPLFRGAVGMSGGLVKVDGPERQQSTFDSLVDFVGCKSASDIIECLRSVPYESIHEHMQTVPAVFGFRSMATAWTLRPDGKFFPQSPHKCQVANVPLLCGDVVDEGTLFALVNSLNLTSTALVKDYMKKFWWPHASSSELDRLLSLYPQDPTRGSPYGTGLLYSLPLQYKRLASIIGDYTFQAQRRALLGKSNAPKWNYLMETSIIPGSSLLGPIPLVGSFHGSDVLLHAFGNIPEGISQNTRHFMSALVSFVNDLNPNTNGATDIPFWPEWSKSDEKTMRFRETGNDIIRDDYRKEGMGYINEIGDSLLV</sequence>
<organism evidence="5 6">
    <name type="scientific">Ophiocordyceps australis</name>
    <dbReference type="NCBI Taxonomy" id="1399860"/>
    <lineage>
        <taxon>Eukaryota</taxon>
        <taxon>Fungi</taxon>
        <taxon>Dikarya</taxon>
        <taxon>Ascomycota</taxon>
        <taxon>Pezizomycotina</taxon>
        <taxon>Sordariomycetes</taxon>
        <taxon>Hypocreomycetidae</taxon>
        <taxon>Hypocreales</taxon>
        <taxon>Ophiocordycipitaceae</taxon>
        <taxon>Ophiocordyceps</taxon>
    </lineage>
</organism>
<dbReference type="Pfam" id="PF00135">
    <property type="entry name" value="COesterase"/>
    <property type="match status" value="1"/>
</dbReference>
<dbReference type="EC" id="3.1.1.-" evidence="3"/>
<evidence type="ECO:0000256" key="2">
    <source>
        <dbReference type="ARBA" id="ARBA00022801"/>
    </source>
</evidence>
<evidence type="ECO:0000256" key="3">
    <source>
        <dbReference type="RuleBase" id="RU361235"/>
    </source>
</evidence>
<evidence type="ECO:0000256" key="1">
    <source>
        <dbReference type="ARBA" id="ARBA00005964"/>
    </source>
</evidence>
<feature type="chain" id="PRO_5011813033" description="Carboxylic ester hydrolase" evidence="3">
    <location>
        <begin position="20"/>
        <end position="588"/>
    </location>
</feature>
<dbReference type="PROSITE" id="PS00122">
    <property type="entry name" value="CARBOXYLESTERASE_B_1"/>
    <property type="match status" value="1"/>
</dbReference>
<keyword evidence="3" id="KW-0732">Signal</keyword>
<reference evidence="5 6" key="1">
    <citation type="submission" date="2017-06" db="EMBL/GenBank/DDBJ databases">
        <title>Ant-infecting Ophiocordyceps genomes reveal a high diversity of potential behavioral manipulation genes and a possible major role for enterotoxins.</title>
        <authorList>
            <person name="De Bekker C."/>
            <person name="Evans H.C."/>
            <person name="Brachmann A."/>
            <person name="Hughes D.P."/>
        </authorList>
    </citation>
    <scope>NUCLEOTIDE SEQUENCE [LARGE SCALE GENOMIC DNA]</scope>
    <source>
        <strain evidence="5 6">Map64</strain>
    </source>
</reference>
<evidence type="ECO:0000313" key="5">
    <source>
        <dbReference type="EMBL" id="PHH66126.1"/>
    </source>
</evidence>
<comment type="similarity">
    <text evidence="1 3">Belongs to the type-B carboxylesterase/lipase family.</text>
</comment>
<dbReference type="STRING" id="1399860.A0A2C5YEJ6"/>
<evidence type="ECO:0000313" key="6">
    <source>
        <dbReference type="Proteomes" id="UP000226192"/>
    </source>
</evidence>
<protein>
    <recommendedName>
        <fullName evidence="3">Carboxylic ester hydrolase</fullName>
        <ecNumber evidence="3">3.1.1.-</ecNumber>
    </recommendedName>
</protein>
<name>A0A2C5YEJ6_9HYPO</name>
<dbReference type="Proteomes" id="UP000226192">
    <property type="component" value="Unassembled WGS sequence"/>
</dbReference>
<accession>A0A2C5YEJ6</accession>
<dbReference type="SUPFAM" id="SSF53474">
    <property type="entry name" value="alpha/beta-Hydrolases"/>
    <property type="match status" value="1"/>
</dbReference>
<dbReference type="AlphaFoldDB" id="A0A2C5YEJ6"/>
<feature type="signal peptide" evidence="3">
    <location>
        <begin position="1"/>
        <end position="19"/>
    </location>
</feature>
<proteinExistence type="inferred from homology"/>
<keyword evidence="6" id="KW-1185">Reference proteome</keyword>
<dbReference type="EMBL" id="NJET01000010">
    <property type="protein sequence ID" value="PHH66126.1"/>
    <property type="molecule type" value="Genomic_DNA"/>
</dbReference>
<feature type="domain" description="Carboxylesterase type B" evidence="4">
    <location>
        <begin position="39"/>
        <end position="564"/>
    </location>
</feature>
<evidence type="ECO:0000259" key="4">
    <source>
        <dbReference type="Pfam" id="PF00135"/>
    </source>
</evidence>
<comment type="caution">
    <text evidence="5">The sequence shown here is derived from an EMBL/GenBank/DDBJ whole genome shotgun (WGS) entry which is preliminary data.</text>
</comment>
<dbReference type="GO" id="GO:0016787">
    <property type="term" value="F:hydrolase activity"/>
    <property type="evidence" value="ECO:0007669"/>
    <property type="project" value="UniProtKB-KW"/>
</dbReference>
<dbReference type="OrthoDB" id="408631at2759"/>
<dbReference type="InterPro" id="IPR050309">
    <property type="entry name" value="Type-B_Carboxylest/Lipase"/>
</dbReference>
<dbReference type="Gene3D" id="3.40.50.1820">
    <property type="entry name" value="alpha/beta hydrolase"/>
    <property type="match status" value="1"/>
</dbReference>
<dbReference type="InterPro" id="IPR029058">
    <property type="entry name" value="AB_hydrolase_fold"/>
</dbReference>
<keyword evidence="2 3" id="KW-0378">Hydrolase</keyword>
<dbReference type="PANTHER" id="PTHR11559">
    <property type="entry name" value="CARBOXYLESTERASE"/>
    <property type="match status" value="1"/>
</dbReference>
<dbReference type="InterPro" id="IPR019826">
    <property type="entry name" value="Carboxylesterase_B_AS"/>
</dbReference>
<gene>
    <name evidence="5" type="ORF">CDD81_189</name>
</gene>
<dbReference type="InterPro" id="IPR002018">
    <property type="entry name" value="CarbesteraseB"/>
</dbReference>